<keyword evidence="1" id="KW-0812">Transmembrane</keyword>
<accession>A0ABT1X0P2</accession>
<dbReference type="Proteomes" id="UP001524642">
    <property type="component" value="Unassembled WGS sequence"/>
</dbReference>
<reference evidence="2 3" key="1">
    <citation type="submission" date="2022-06" db="EMBL/GenBank/DDBJ databases">
        <title>Roseomonas CN29.</title>
        <authorList>
            <person name="Cheng Y."/>
            <person name="He X."/>
        </authorList>
    </citation>
    <scope>NUCLEOTIDE SEQUENCE [LARGE SCALE GENOMIC DNA]</scope>
    <source>
        <strain evidence="2 3">CN29</strain>
    </source>
</reference>
<dbReference type="EMBL" id="JANJOU010000003">
    <property type="protein sequence ID" value="MCR0981659.1"/>
    <property type="molecule type" value="Genomic_DNA"/>
</dbReference>
<evidence type="ECO:0000256" key="1">
    <source>
        <dbReference type="SAM" id="Phobius"/>
    </source>
</evidence>
<proteinExistence type="predicted"/>
<protein>
    <recommendedName>
        <fullName evidence="4">Heme exporter protein D</fullName>
    </recommendedName>
</protein>
<sequence>MSAHLWNVAAAWALAAVGFGGLSLGAVLRHRAAARRLGELERGPRGTA</sequence>
<keyword evidence="1" id="KW-1133">Transmembrane helix</keyword>
<evidence type="ECO:0000313" key="2">
    <source>
        <dbReference type="EMBL" id="MCR0981659.1"/>
    </source>
</evidence>
<comment type="caution">
    <text evidence="2">The sequence shown here is derived from an EMBL/GenBank/DDBJ whole genome shotgun (WGS) entry which is preliminary data.</text>
</comment>
<evidence type="ECO:0008006" key="4">
    <source>
        <dbReference type="Google" id="ProtNLM"/>
    </source>
</evidence>
<keyword evidence="1" id="KW-0472">Membrane</keyword>
<feature type="transmembrane region" description="Helical" evidence="1">
    <location>
        <begin position="6"/>
        <end position="28"/>
    </location>
</feature>
<dbReference type="RefSeq" id="WP_257715325.1">
    <property type="nucleotide sequence ID" value="NZ_JANJOU010000003.1"/>
</dbReference>
<gene>
    <name evidence="2" type="ORF">NRP21_06325</name>
</gene>
<name>A0ABT1X0P2_9PROT</name>
<keyword evidence="3" id="KW-1185">Reference proteome</keyword>
<evidence type="ECO:0000313" key="3">
    <source>
        <dbReference type="Proteomes" id="UP001524642"/>
    </source>
</evidence>
<organism evidence="2 3">
    <name type="scientific">Roseomonas populi</name>
    <dbReference type="NCBI Taxonomy" id="3121582"/>
    <lineage>
        <taxon>Bacteria</taxon>
        <taxon>Pseudomonadati</taxon>
        <taxon>Pseudomonadota</taxon>
        <taxon>Alphaproteobacteria</taxon>
        <taxon>Acetobacterales</taxon>
        <taxon>Roseomonadaceae</taxon>
        <taxon>Roseomonas</taxon>
    </lineage>
</organism>